<comment type="caution">
    <text evidence="1">The sequence shown here is derived from an EMBL/GenBank/DDBJ whole genome shotgun (WGS) entry which is preliminary data.</text>
</comment>
<name>A0A7X0PC21_9BURK</name>
<dbReference type="Proteomes" id="UP000575083">
    <property type="component" value="Unassembled WGS sequence"/>
</dbReference>
<proteinExistence type="predicted"/>
<dbReference type="AlphaFoldDB" id="A0A7X0PC21"/>
<protein>
    <submittedName>
        <fullName evidence="1">Uncharacterized protein</fullName>
    </submittedName>
</protein>
<dbReference type="EMBL" id="JACHLK010000003">
    <property type="protein sequence ID" value="MBB6559148.1"/>
    <property type="molecule type" value="Genomic_DNA"/>
</dbReference>
<gene>
    <name evidence="1" type="ORF">HNP48_001815</name>
</gene>
<evidence type="ECO:0000313" key="2">
    <source>
        <dbReference type="Proteomes" id="UP000575083"/>
    </source>
</evidence>
<accession>A0A7X0PC21</accession>
<organism evidence="1 2">
    <name type="scientific">Acidovorax soli</name>
    <dbReference type="NCBI Taxonomy" id="592050"/>
    <lineage>
        <taxon>Bacteria</taxon>
        <taxon>Pseudomonadati</taxon>
        <taxon>Pseudomonadota</taxon>
        <taxon>Betaproteobacteria</taxon>
        <taxon>Burkholderiales</taxon>
        <taxon>Comamonadaceae</taxon>
        <taxon>Acidovorax</taxon>
    </lineage>
</organism>
<dbReference type="RefSeq" id="WP_184856586.1">
    <property type="nucleotide sequence ID" value="NZ_JACHLK010000003.1"/>
</dbReference>
<evidence type="ECO:0000313" key="1">
    <source>
        <dbReference type="EMBL" id="MBB6559148.1"/>
    </source>
</evidence>
<keyword evidence="2" id="KW-1185">Reference proteome</keyword>
<reference evidence="1 2" key="1">
    <citation type="submission" date="2020-08" db="EMBL/GenBank/DDBJ databases">
        <title>Functional genomics of gut bacteria from endangered species of beetles.</title>
        <authorList>
            <person name="Carlos-Shanley C."/>
        </authorList>
    </citation>
    <scope>NUCLEOTIDE SEQUENCE [LARGE SCALE GENOMIC DNA]</scope>
    <source>
        <strain evidence="1 2">S00198</strain>
    </source>
</reference>
<sequence length="51" mass="5389">MLSILTLLALLGLLPQDHPLRRTACRAASAIVLACTLRLPGAGWQSRHAAA</sequence>